<comment type="caution">
    <text evidence="1">The sequence shown here is derived from an EMBL/GenBank/DDBJ whole genome shotgun (WGS) entry which is preliminary data.</text>
</comment>
<dbReference type="EMBL" id="PYSW02000005">
    <property type="protein sequence ID" value="KAG2392185.1"/>
    <property type="molecule type" value="Genomic_DNA"/>
</dbReference>
<dbReference type="Proteomes" id="UP000816034">
    <property type="component" value="Unassembled WGS sequence"/>
</dbReference>
<evidence type="ECO:0000313" key="1">
    <source>
        <dbReference type="EMBL" id="KAG2392185.1"/>
    </source>
</evidence>
<keyword evidence="2" id="KW-1185">Reference proteome</keyword>
<sequence length="371" mass="43306">MLKAFFGGHHDDRFHVNQEEWNFMSLPDDTLIQIFQYLVGDFSMHLDSIENEHPIKTGTRIHHDDHVSIPITRIISEMKRNACCLQSLSSKFNRSADVNSNFGKFWFWICFKELGVNMERDEELKKLVVEKGVKRCMTMLLYVVQMKRRNRNRGNRTGSEHDEESLSIILEGDFTLKRTLTEYWLFGYSIYTNYHIVHEDLFVKPTVVDGIKSRLTVYFGDALNGGSFYYHPKFENDGQCIVQVLDYTRDTSSIHNISSLLKFCMEQKCCTCFPYIAVLIDNNAKSEETERSSFDSRTVELIETELKKYQISNYQIVQVNTQTGEGTIELFEQGIRMVRKLIYTFMLKEIIEHDKKILANNGFSTSKCLIC</sequence>
<dbReference type="RefSeq" id="XP_044554079.1">
    <property type="nucleotide sequence ID" value="XM_044688203.1"/>
</dbReference>
<name>A0AA88KVY2_NAELO</name>
<organism evidence="1 2">
    <name type="scientific">Naegleria lovaniensis</name>
    <name type="common">Amoeba</name>
    <dbReference type="NCBI Taxonomy" id="51637"/>
    <lineage>
        <taxon>Eukaryota</taxon>
        <taxon>Discoba</taxon>
        <taxon>Heterolobosea</taxon>
        <taxon>Tetramitia</taxon>
        <taxon>Eutetramitia</taxon>
        <taxon>Vahlkampfiidae</taxon>
        <taxon>Naegleria</taxon>
    </lineage>
</organism>
<reference evidence="1 2" key="1">
    <citation type="journal article" date="2018" name="BMC Genomics">
        <title>The genome of Naegleria lovaniensis, the basis for a comparative approach to unravel pathogenicity factors of the human pathogenic amoeba N. fowleri.</title>
        <authorList>
            <person name="Liechti N."/>
            <person name="Schurch N."/>
            <person name="Bruggmann R."/>
            <person name="Wittwer M."/>
        </authorList>
    </citation>
    <scope>NUCLEOTIDE SEQUENCE [LARGE SCALE GENOMIC DNA]</scope>
    <source>
        <strain evidence="1 2">ATCC 30569</strain>
    </source>
</reference>
<gene>
    <name evidence="1" type="ORF">C9374_012437</name>
</gene>
<dbReference type="AlphaFoldDB" id="A0AA88KVY2"/>
<proteinExistence type="predicted"/>
<protein>
    <submittedName>
        <fullName evidence="1">Uncharacterized protein</fullName>
    </submittedName>
</protein>
<accession>A0AA88KVY2</accession>
<evidence type="ECO:0000313" key="2">
    <source>
        <dbReference type="Proteomes" id="UP000816034"/>
    </source>
</evidence>
<dbReference type="GeneID" id="68104891"/>